<reference evidence="1" key="1">
    <citation type="submission" date="2009-04" db="EMBL/GenBank/DDBJ databases">
        <authorList>
            <person name="Weinstock G."/>
            <person name="Sodergren E."/>
            <person name="Clifton S."/>
            <person name="Fulton L."/>
            <person name="Fulton B."/>
            <person name="Courtney L."/>
            <person name="Fronick C."/>
            <person name="Harrison M."/>
            <person name="Strong C."/>
            <person name="Farmer C."/>
            <person name="Delahaunty K."/>
            <person name="Markovic C."/>
            <person name="Hall O."/>
            <person name="Minx P."/>
            <person name="Tomlinson C."/>
            <person name="Mitreva M."/>
            <person name="Nelson J."/>
            <person name="Hou S."/>
            <person name="Wollam A."/>
            <person name="Pepin K.H."/>
            <person name="Johnson M."/>
            <person name="Bhonagiri V."/>
            <person name="Nash W.E."/>
            <person name="Warren W."/>
            <person name="Chinwalla A."/>
            <person name="Mardis E.R."/>
            <person name="Wilson R.K."/>
        </authorList>
    </citation>
    <scope>NUCLEOTIDE SEQUENCE [LARGE SCALE GENOMIC DNA]</scope>
    <source>
        <strain evidence="1">ATCC 51147</strain>
    </source>
</reference>
<dbReference type="HOGENOM" id="CLU_2973414_0_0_4"/>
<organism evidence="1 2">
    <name type="scientific">Kingella oralis ATCC 51147</name>
    <dbReference type="NCBI Taxonomy" id="629741"/>
    <lineage>
        <taxon>Bacteria</taxon>
        <taxon>Pseudomonadati</taxon>
        <taxon>Pseudomonadota</taxon>
        <taxon>Betaproteobacteria</taxon>
        <taxon>Neisseriales</taxon>
        <taxon>Neisseriaceae</taxon>
        <taxon>Kingella</taxon>
    </lineage>
</organism>
<comment type="caution">
    <text evidence="1">The sequence shown here is derived from an EMBL/GenBank/DDBJ whole genome shotgun (WGS) entry which is preliminary data.</text>
</comment>
<keyword evidence="2" id="KW-1185">Reference proteome</keyword>
<protein>
    <submittedName>
        <fullName evidence="1">Uncharacterized protein</fullName>
    </submittedName>
</protein>
<sequence length="58" mass="6335">MERLYPSRVKAITLTAHGLPASRKRRGASISGCPTFAPAFNYDAAPRFRLPQWSGDGS</sequence>
<accession>C4GGY9</accession>
<evidence type="ECO:0000313" key="1">
    <source>
        <dbReference type="EMBL" id="EEP69494.1"/>
    </source>
</evidence>
<dbReference type="EMBL" id="ACJW02000002">
    <property type="protein sequence ID" value="EEP69494.1"/>
    <property type="molecule type" value="Genomic_DNA"/>
</dbReference>
<dbReference type="AlphaFoldDB" id="C4GGY9"/>
<gene>
    <name evidence="1" type="ORF">GCWU000324_01408</name>
</gene>
<evidence type="ECO:0000313" key="2">
    <source>
        <dbReference type="Proteomes" id="UP000003009"/>
    </source>
</evidence>
<proteinExistence type="predicted"/>
<dbReference type="Proteomes" id="UP000003009">
    <property type="component" value="Unassembled WGS sequence"/>
</dbReference>
<name>C4GGY9_9NEIS</name>